<dbReference type="PANTHER" id="PTHR38593:SF1">
    <property type="entry name" value="BLR2558 PROTEIN"/>
    <property type="match status" value="1"/>
</dbReference>
<name>A0ABS4BLA1_9HYPH</name>
<dbReference type="Pfam" id="PF13628">
    <property type="entry name" value="DUF4142"/>
    <property type="match status" value="1"/>
</dbReference>
<reference evidence="4 5" key="1">
    <citation type="submission" date="2021-04" db="EMBL/GenBank/DDBJ databases">
        <title>Whole genome sequence of Jiella sp. KSK16Y-1.</title>
        <authorList>
            <person name="Tuo L."/>
        </authorList>
    </citation>
    <scope>NUCLEOTIDE SEQUENCE [LARGE SCALE GENOMIC DNA]</scope>
    <source>
        <strain evidence="4 5">KSK16Y-1</strain>
    </source>
</reference>
<dbReference type="InterPro" id="IPR012347">
    <property type="entry name" value="Ferritin-like"/>
</dbReference>
<proteinExistence type="predicted"/>
<dbReference type="Proteomes" id="UP000678276">
    <property type="component" value="Unassembled WGS sequence"/>
</dbReference>
<feature type="region of interest" description="Disordered" evidence="1">
    <location>
        <begin position="23"/>
        <end position="49"/>
    </location>
</feature>
<evidence type="ECO:0000259" key="3">
    <source>
        <dbReference type="Pfam" id="PF13628"/>
    </source>
</evidence>
<gene>
    <name evidence="4" type="ORF">J6595_15240</name>
</gene>
<dbReference type="Gene3D" id="1.20.1260.10">
    <property type="match status" value="1"/>
</dbReference>
<dbReference type="PANTHER" id="PTHR38593">
    <property type="entry name" value="BLR2558 PROTEIN"/>
    <property type="match status" value="1"/>
</dbReference>
<keyword evidence="5" id="KW-1185">Reference proteome</keyword>
<feature type="chain" id="PRO_5045683526" evidence="2">
    <location>
        <begin position="23"/>
        <end position="193"/>
    </location>
</feature>
<keyword evidence="2" id="KW-0732">Signal</keyword>
<evidence type="ECO:0000256" key="1">
    <source>
        <dbReference type="SAM" id="MobiDB-lite"/>
    </source>
</evidence>
<dbReference type="EMBL" id="JAGJCF010000011">
    <property type="protein sequence ID" value="MBP0616940.1"/>
    <property type="molecule type" value="Genomic_DNA"/>
</dbReference>
<evidence type="ECO:0000313" key="4">
    <source>
        <dbReference type="EMBL" id="MBP0616940.1"/>
    </source>
</evidence>
<accession>A0ABS4BLA1</accession>
<protein>
    <submittedName>
        <fullName evidence="4">DUF4142 domain-containing protein</fullName>
    </submittedName>
</protein>
<dbReference type="RefSeq" id="WP_209595427.1">
    <property type="nucleotide sequence ID" value="NZ_JAGJCF010000011.1"/>
</dbReference>
<organism evidence="4 5">
    <name type="scientific">Jiella mangrovi</name>
    <dbReference type="NCBI Taxonomy" id="2821407"/>
    <lineage>
        <taxon>Bacteria</taxon>
        <taxon>Pseudomonadati</taxon>
        <taxon>Pseudomonadota</taxon>
        <taxon>Alphaproteobacteria</taxon>
        <taxon>Hyphomicrobiales</taxon>
        <taxon>Aurantimonadaceae</taxon>
        <taxon>Jiella</taxon>
    </lineage>
</organism>
<sequence>MQRKILGPITAFVLAASLPAFAQSERTPDGGEAMGTNAMDTDKGPTPAPQDVKTAADFVPLAAVGNSFEIETSNLALTKSTDEAVREFARRMNADHSEAAVKLQQAVEQSKSGLAIPTGLDARHQELLNELSAADDGDFDAEYVAMQRQAHEEAVALFSAYSTNGEDGPIKEMAASTLPTLKEHQQMVGDLGK</sequence>
<dbReference type="InterPro" id="IPR025419">
    <property type="entry name" value="DUF4142"/>
</dbReference>
<feature type="signal peptide" evidence="2">
    <location>
        <begin position="1"/>
        <end position="22"/>
    </location>
</feature>
<feature type="domain" description="DUF4142" evidence="3">
    <location>
        <begin position="54"/>
        <end position="191"/>
    </location>
</feature>
<comment type="caution">
    <text evidence="4">The sequence shown here is derived from an EMBL/GenBank/DDBJ whole genome shotgun (WGS) entry which is preliminary data.</text>
</comment>
<evidence type="ECO:0000256" key="2">
    <source>
        <dbReference type="SAM" id="SignalP"/>
    </source>
</evidence>
<evidence type="ECO:0000313" key="5">
    <source>
        <dbReference type="Proteomes" id="UP000678276"/>
    </source>
</evidence>